<protein>
    <submittedName>
        <fullName evidence="1">Uncharacterized protein</fullName>
    </submittedName>
</protein>
<organism evidence="1 2">
    <name type="scientific">Adineta steineri</name>
    <dbReference type="NCBI Taxonomy" id="433720"/>
    <lineage>
        <taxon>Eukaryota</taxon>
        <taxon>Metazoa</taxon>
        <taxon>Spiralia</taxon>
        <taxon>Gnathifera</taxon>
        <taxon>Rotifera</taxon>
        <taxon>Eurotatoria</taxon>
        <taxon>Bdelloidea</taxon>
        <taxon>Adinetida</taxon>
        <taxon>Adinetidae</taxon>
        <taxon>Adineta</taxon>
    </lineage>
</organism>
<dbReference type="Proteomes" id="UP000663891">
    <property type="component" value="Unassembled WGS sequence"/>
</dbReference>
<reference evidence="1" key="1">
    <citation type="submission" date="2021-02" db="EMBL/GenBank/DDBJ databases">
        <authorList>
            <person name="Nowell W R."/>
        </authorList>
    </citation>
    <scope>NUCLEOTIDE SEQUENCE</scope>
</reference>
<evidence type="ECO:0000313" key="1">
    <source>
        <dbReference type="EMBL" id="CAF1375819.1"/>
    </source>
</evidence>
<sequence>MNSAMGQLTFQYPSGDCANGIVPNSANGCVASLAYSIRQMYPAIWGENTRVRICGYLCVGSLKNLDATYKWIWTATFQCVSKPNIGSATLSGGSKGPDATMEAAITNWIVASSLTGNFKAEEFKC</sequence>
<gene>
    <name evidence="1" type="ORF">VCS650_LOCUS35121</name>
</gene>
<proteinExistence type="predicted"/>
<evidence type="ECO:0000313" key="2">
    <source>
        <dbReference type="Proteomes" id="UP000663891"/>
    </source>
</evidence>
<dbReference type="EMBL" id="CAJNON010000776">
    <property type="protein sequence ID" value="CAF1375819.1"/>
    <property type="molecule type" value="Genomic_DNA"/>
</dbReference>
<comment type="caution">
    <text evidence="1">The sequence shown here is derived from an EMBL/GenBank/DDBJ whole genome shotgun (WGS) entry which is preliminary data.</text>
</comment>
<dbReference type="OrthoDB" id="10269578at2759"/>
<name>A0A815J568_9BILA</name>
<accession>A0A815J568</accession>
<dbReference type="AlphaFoldDB" id="A0A815J568"/>